<dbReference type="AlphaFoldDB" id="A0A367XWY7"/>
<reference evidence="3 4" key="1">
    <citation type="submission" date="2018-06" db="EMBL/GenBank/DDBJ databases">
        <title>Whole genome sequencing of Candida tropicalis (genome annotated by CSBL at Korea University).</title>
        <authorList>
            <person name="Ahn J."/>
        </authorList>
    </citation>
    <scope>NUCLEOTIDE SEQUENCE [LARGE SCALE GENOMIC DNA]</scope>
    <source>
        <strain evidence="3 4">ATCC 20962</strain>
    </source>
</reference>
<evidence type="ECO:0000313" key="4">
    <source>
        <dbReference type="Proteomes" id="UP000253472"/>
    </source>
</evidence>
<proteinExistence type="predicted"/>
<feature type="domain" description="Zn(2)-C6 fungal-type" evidence="2">
    <location>
        <begin position="21"/>
        <end position="50"/>
    </location>
</feature>
<dbReference type="InterPro" id="IPR052783">
    <property type="entry name" value="Metabolic/Drug-Res_Regulator"/>
</dbReference>
<organism evidence="3 4">
    <name type="scientific">Candida viswanathii</name>
    <dbReference type="NCBI Taxonomy" id="5486"/>
    <lineage>
        <taxon>Eukaryota</taxon>
        <taxon>Fungi</taxon>
        <taxon>Dikarya</taxon>
        <taxon>Ascomycota</taxon>
        <taxon>Saccharomycotina</taxon>
        <taxon>Pichiomycetes</taxon>
        <taxon>Debaryomycetaceae</taxon>
        <taxon>Candida/Lodderomyces clade</taxon>
        <taxon>Candida</taxon>
    </lineage>
</organism>
<dbReference type="GO" id="GO:0008270">
    <property type="term" value="F:zinc ion binding"/>
    <property type="evidence" value="ECO:0007669"/>
    <property type="project" value="InterPro"/>
</dbReference>
<dbReference type="PROSITE" id="PS50048">
    <property type="entry name" value="ZN2_CY6_FUNGAL_2"/>
    <property type="match status" value="1"/>
</dbReference>
<dbReference type="Proteomes" id="UP000253472">
    <property type="component" value="Unassembled WGS sequence"/>
</dbReference>
<dbReference type="Gene3D" id="4.10.240.10">
    <property type="entry name" value="Zn(2)-C6 fungal-type DNA-binding domain"/>
    <property type="match status" value="1"/>
</dbReference>
<gene>
    <name evidence="3" type="primary">FCR1_1</name>
    <name evidence="3" type="ORF">Cantr_06114</name>
</gene>
<feature type="region of interest" description="Disordered" evidence="1">
    <location>
        <begin position="246"/>
        <end position="332"/>
    </location>
</feature>
<dbReference type="GO" id="GO:0000981">
    <property type="term" value="F:DNA-binding transcription factor activity, RNA polymerase II-specific"/>
    <property type="evidence" value="ECO:0007669"/>
    <property type="project" value="InterPro"/>
</dbReference>
<dbReference type="OrthoDB" id="5600212at2759"/>
<dbReference type="SUPFAM" id="SSF57701">
    <property type="entry name" value="Zn2/Cys6 DNA-binding domain"/>
    <property type="match status" value="1"/>
</dbReference>
<dbReference type="InterPro" id="IPR036864">
    <property type="entry name" value="Zn2-C6_fun-type_DNA-bd_sf"/>
</dbReference>
<feature type="compositionally biased region" description="Polar residues" evidence="1">
    <location>
        <begin position="387"/>
        <end position="401"/>
    </location>
</feature>
<feature type="region of interest" description="Disordered" evidence="1">
    <location>
        <begin position="381"/>
        <end position="419"/>
    </location>
</feature>
<feature type="compositionally biased region" description="Polar residues" evidence="1">
    <location>
        <begin position="306"/>
        <end position="330"/>
    </location>
</feature>
<feature type="region of interest" description="Disordered" evidence="1">
    <location>
        <begin position="349"/>
        <end position="368"/>
    </location>
</feature>
<evidence type="ECO:0000259" key="2">
    <source>
        <dbReference type="PROSITE" id="PS50048"/>
    </source>
</evidence>
<dbReference type="Pfam" id="PF00172">
    <property type="entry name" value="Zn_clus"/>
    <property type="match status" value="1"/>
</dbReference>
<dbReference type="InterPro" id="IPR001138">
    <property type="entry name" value="Zn2Cys6_DnaBD"/>
</dbReference>
<accession>A0A367XWY7</accession>
<dbReference type="PANTHER" id="PTHR47655">
    <property type="entry name" value="QUINIC ACID UTILIZATION ACTIVATOR"/>
    <property type="match status" value="1"/>
</dbReference>
<protein>
    <submittedName>
        <fullName evidence="3">Fluconazole resistance protein 1</fullName>
    </submittedName>
</protein>
<feature type="compositionally biased region" description="Basic residues" evidence="1">
    <location>
        <begin position="402"/>
        <end position="413"/>
    </location>
</feature>
<feature type="compositionally biased region" description="Polar residues" evidence="1">
    <location>
        <begin position="353"/>
        <end position="368"/>
    </location>
</feature>
<evidence type="ECO:0000256" key="1">
    <source>
        <dbReference type="SAM" id="MobiDB-lite"/>
    </source>
</evidence>
<dbReference type="CDD" id="cd00067">
    <property type="entry name" value="GAL4"/>
    <property type="match status" value="1"/>
</dbReference>
<dbReference type="STRING" id="5486.A0A367XWY7"/>
<dbReference type="PANTHER" id="PTHR47655:SF3">
    <property type="entry name" value="ZN(II)2CYS6 TRANSCRIPTION FACTOR (EUROFUNG)"/>
    <property type="match status" value="1"/>
</dbReference>
<name>A0A367XWY7_9ASCO</name>
<dbReference type="EMBL" id="QLNQ01000028">
    <property type="protein sequence ID" value="RCK57332.1"/>
    <property type="molecule type" value="Genomic_DNA"/>
</dbReference>
<feature type="compositionally biased region" description="Polar residues" evidence="1">
    <location>
        <begin position="257"/>
        <end position="286"/>
    </location>
</feature>
<comment type="caution">
    <text evidence="3">The sequence shown here is derived from an EMBL/GenBank/DDBJ whole genome shotgun (WGS) entry which is preliminary data.</text>
</comment>
<evidence type="ECO:0000313" key="3">
    <source>
        <dbReference type="EMBL" id="RCK57332.1"/>
    </source>
</evidence>
<dbReference type="SMART" id="SM00066">
    <property type="entry name" value="GAL4"/>
    <property type="match status" value="1"/>
</dbReference>
<sequence length="536" mass="58663">MSVSEEPSTHQLLKKKRVGKACDSCRIKKTKCDGKKPCNRCILDNKICVFTEKKKPKEKKHPLGYVELLETRLDILTKLFEKLITLSRPHLLFIEDIIAESSLDSPLSSNEESVNPVSEDGESQVVPINKVVCYLINQKGLLQNLPVEWEQGAIIAANYDANKNLEESSRLFADHKLENTAATSPMMSPTLIKRRNSKKRSLSKLLLLLLLQQQQQHHHQQVTPPHVDQIQEDEFSREELYFPTDGPFLKKEPVSSPHFSQSSGQYTPANPPSHAQFSLTGFNTNFGSHDGNISDIDSDSSHKENGNNSDSVSPQDMNDYRTSSLFSNSGDMPVIGKTASLTSLTNRYEKHTLSSPQSTTAPSSIFTNGNADPILATLRRSSSSLSQKTMGSVTTGVQKSKNSVHKPPHHHSRVSSFDKRLDTASIHSTSNANFTFDNRYEELDDGNTSGGVGFNNYVAPPLPQPPSPSDTSVVFNSLGSHLNVNAGVANVNVAAAAAGPAAAATTGGGLDLLVDNTFDPFFNNNNNPFTGKYQMG</sequence>
<keyword evidence="4" id="KW-1185">Reference proteome</keyword>
<dbReference type="PROSITE" id="PS00463">
    <property type="entry name" value="ZN2_CY6_FUNGAL_1"/>
    <property type="match status" value="1"/>
</dbReference>